<keyword evidence="8 9" id="KW-0472">Membrane</keyword>
<keyword evidence="4" id="KW-0050">Antiport</keyword>
<dbReference type="GO" id="GO:1902600">
    <property type="term" value="P:proton transmembrane transport"/>
    <property type="evidence" value="ECO:0007669"/>
    <property type="project" value="InterPro"/>
</dbReference>
<feature type="transmembrane region" description="Helical" evidence="9">
    <location>
        <begin position="274"/>
        <end position="292"/>
    </location>
</feature>
<dbReference type="AlphaFoldDB" id="A0A516G989"/>
<feature type="transmembrane region" description="Helical" evidence="9">
    <location>
        <begin position="190"/>
        <end position="207"/>
    </location>
</feature>
<dbReference type="RefSeq" id="WP_143782771.1">
    <property type="nucleotide sequence ID" value="NZ_CP041616.1"/>
</dbReference>
<protein>
    <submittedName>
        <fullName evidence="12">Cation:proton antiporter</fullName>
    </submittedName>
</protein>
<feature type="transmembrane region" description="Helical" evidence="9">
    <location>
        <begin position="116"/>
        <end position="134"/>
    </location>
</feature>
<feature type="domain" description="Cation/H+ exchanger transmembrane" evidence="11">
    <location>
        <begin position="17"/>
        <end position="388"/>
    </location>
</feature>
<feature type="transmembrane region" description="Helical" evidence="9">
    <location>
        <begin position="89"/>
        <end position="110"/>
    </location>
</feature>
<organism evidence="12 13">
    <name type="scientific">Ornithinimicrobium ciconiae</name>
    <dbReference type="NCBI Taxonomy" id="2594265"/>
    <lineage>
        <taxon>Bacteria</taxon>
        <taxon>Bacillati</taxon>
        <taxon>Actinomycetota</taxon>
        <taxon>Actinomycetes</taxon>
        <taxon>Micrococcales</taxon>
        <taxon>Ornithinimicrobiaceae</taxon>
        <taxon>Ornithinimicrobium</taxon>
    </lineage>
</organism>
<comment type="similarity">
    <text evidence="2">Belongs to the monovalent cation:proton antiporter 2 (CPA2) transporter (TC 2.A.37) family.</text>
</comment>
<evidence type="ECO:0000256" key="3">
    <source>
        <dbReference type="ARBA" id="ARBA00022448"/>
    </source>
</evidence>
<evidence type="ECO:0000256" key="2">
    <source>
        <dbReference type="ARBA" id="ARBA00005551"/>
    </source>
</evidence>
<dbReference type="GO" id="GO:0015297">
    <property type="term" value="F:antiporter activity"/>
    <property type="evidence" value="ECO:0007669"/>
    <property type="project" value="UniProtKB-KW"/>
</dbReference>
<dbReference type="PANTHER" id="PTHR43562:SF4">
    <property type="entry name" value="NA(+)_H(+) ANTIPORTER NHAS5"/>
    <property type="match status" value="1"/>
</dbReference>
<feature type="transmembrane region" description="Helical" evidence="9">
    <location>
        <begin position="304"/>
        <end position="330"/>
    </location>
</feature>
<dbReference type="GO" id="GO:0016020">
    <property type="term" value="C:membrane"/>
    <property type="evidence" value="ECO:0007669"/>
    <property type="project" value="UniProtKB-SubCell"/>
</dbReference>
<dbReference type="InterPro" id="IPR038770">
    <property type="entry name" value="Na+/solute_symporter_sf"/>
</dbReference>
<feature type="transmembrane region" description="Helical" evidence="9">
    <location>
        <begin position="33"/>
        <end position="51"/>
    </location>
</feature>
<evidence type="ECO:0000256" key="7">
    <source>
        <dbReference type="ARBA" id="ARBA00023065"/>
    </source>
</evidence>
<evidence type="ECO:0000256" key="8">
    <source>
        <dbReference type="ARBA" id="ARBA00023136"/>
    </source>
</evidence>
<dbReference type="KEGG" id="orz:FNH13_06830"/>
<proteinExistence type="inferred from homology"/>
<feature type="transmembrane region" description="Helical" evidence="9">
    <location>
        <begin position="6"/>
        <end position="26"/>
    </location>
</feature>
<dbReference type="InterPro" id="IPR006153">
    <property type="entry name" value="Cation/H_exchanger_TM"/>
</dbReference>
<dbReference type="Proteomes" id="UP000315395">
    <property type="component" value="Chromosome"/>
</dbReference>
<evidence type="ECO:0000313" key="13">
    <source>
        <dbReference type="Proteomes" id="UP000315395"/>
    </source>
</evidence>
<keyword evidence="13" id="KW-1185">Reference proteome</keyword>
<dbReference type="Pfam" id="PF00582">
    <property type="entry name" value="Usp"/>
    <property type="match status" value="1"/>
</dbReference>
<keyword evidence="3" id="KW-0813">Transport</keyword>
<evidence type="ECO:0000256" key="4">
    <source>
        <dbReference type="ARBA" id="ARBA00022449"/>
    </source>
</evidence>
<feature type="transmembrane region" description="Helical" evidence="9">
    <location>
        <begin position="336"/>
        <end position="357"/>
    </location>
</feature>
<dbReference type="EMBL" id="CP041616">
    <property type="protein sequence ID" value="QDO88096.1"/>
    <property type="molecule type" value="Genomic_DNA"/>
</dbReference>
<keyword evidence="6 9" id="KW-1133">Transmembrane helix</keyword>
<feature type="transmembrane region" description="Helical" evidence="9">
    <location>
        <begin position="155"/>
        <end position="175"/>
    </location>
</feature>
<dbReference type="OrthoDB" id="9793589at2"/>
<keyword evidence="7" id="KW-0406">Ion transport</keyword>
<feature type="domain" description="UspA" evidence="10">
    <location>
        <begin position="447"/>
        <end position="527"/>
    </location>
</feature>
<sequence length="665" mass="70122">MTQLSGTVEMTLLVLLVAILAGPILGAKLRVPGLLALIFLGMLFGPFGLGWMGRADLVFDLGSIGILYLMFLAGLGFNIKAFNENRQSALGFGLLSFVVPFGLSVAAGMAYFEAGILAAALLGSMWASNTLVAYPDVRAAGLEQTRAVRDAMSGGVVADVLALLVLAVATTYAVVEAVEPDVDVGAAPNLPLWLSIPLLVFFALWLLPRIGEWFFTRVGRSRMQRVLFALAAMAAAATLAELGGVAGIIGAFLAGIGLNPLVPRNSELMERIDFVGSSVFIPAFLVSIGLRIDPAALVDPRTILMAVVFILLVIVGKGLAVIVAGIFFKYSSAERGLIGSLSIGQAASTLAVGQIGLEIGLFEQRVVNASIVTIVIAALLTSFGTQHFIRKMPAVPPSTEAIGERVLVDVSSTTQDVGPLVDLAGRVARGDDGVEIPFAVARREGKAAARRCVEEAERAAEEAGYDCEGMVRLSQSYVDGTLELVEETDATLLLLGWEGPKPGANYFFGSELDGVGAGAEIPTVAVHLTSQWDRVLVVPGTGGISWHGEDARLTLEVARRLAAKSDIDLVVIGDDQAQVSQLLAKTDYDFRPASRSGDVLLAEVRPSDLVVVPAYLLPGLPVHRRLRLSSALADQNLAIVAGPGRLTLAPHSVPSQMDRLLGQHH</sequence>
<comment type="subcellular location">
    <subcellularLocation>
        <location evidence="1">Membrane</location>
        <topology evidence="1">Multi-pass membrane protein</topology>
    </subcellularLocation>
</comment>
<feature type="transmembrane region" description="Helical" evidence="9">
    <location>
        <begin position="369"/>
        <end position="389"/>
    </location>
</feature>
<dbReference type="Gene3D" id="3.40.50.12370">
    <property type="match status" value="1"/>
</dbReference>
<dbReference type="SUPFAM" id="SSF52402">
    <property type="entry name" value="Adenine nucleotide alpha hydrolases-like"/>
    <property type="match status" value="1"/>
</dbReference>
<reference evidence="12 13" key="1">
    <citation type="submission" date="2019-07" db="EMBL/GenBank/DDBJ databases">
        <title>complete genome sequencing of Ornithinimicrobium sp. H23M54.</title>
        <authorList>
            <person name="Bae J.-W."/>
            <person name="Lee S.-Y."/>
        </authorList>
    </citation>
    <scope>NUCLEOTIDE SEQUENCE [LARGE SCALE GENOMIC DNA]</scope>
    <source>
        <strain evidence="12 13">H23M54</strain>
    </source>
</reference>
<evidence type="ECO:0000256" key="1">
    <source>
        <dbReference type="ARBA" id="ARBA00004141"/>
    </source>
</evidence>
<evidence type="ECO:0000259" key="10">
    <source>
        <dbReference type="Pfam" id="PF00582"/>
    </source>
</evidence>
<name>A0A516G989_9MICO</name>
<evidence type="ECO:0000256" key="9">
    <source>
        <dbReference type="SAM" id="Phobius"/>
    </source>
</evidence>
<feature type="transmembrane region" description="Helical" evidence="9">
    <location>
        <begin position="57"/>
        <end position="77"/>
    </location>
</feature>
<evidence type="ECO:0000259" key="11">
    <source>
        <dbReference type="Pfam" id="PF00999"/>
    </source>
</evidence>
<dbReference type="Pfam" id="PF00999">
    <property type="entry name" value="Na_H_Exchanger"/>
    <property type="match status" value="1"/>
</dbReference>
<gene>
    <name evidence="12" type="ORF">FNH13_06830</name>
</gene>
<evidence type="ECO:0000256" key="6">
    <source>
        <dbReference type="ARBA" id="ARBA00022989"/>
    </source>
</evidence>
<evidence type="ECO:0000256" key="5">
    <source>
        <dbReference type="ARBA" id="ARBA00022692"/>
    </source>
</evidence>
<evidence type="ECO:0000313" key="12">
    <source>
        <dbReference type="EMBL" id="QDO88096.1"/>
    </source>
</evidence>
<dbReference type="InterPro" id="IPR006016">
    <property type="entry name" value="UspA"/>
</dbReference>
<dbReference type="Gene3D" id="1.20.1530.20">
    <property type="match status" value="1"/>
</dbReference>
<keyword evidence="5 9" id="KW-0812">Transmembrane</keyword>
<feature type="transmembrane region" description="Helical" evidence="9">
    <location>
        <begin position="227"/>
        <end position="254"/>
    </location>
</feature>
<dbReference type="PANTHER" id="PTHR43562">
    <property type="entry name" value="NAPA-TYPE SODIUM/HYDROGEN ANTIPORTER"/>
    <property type="match status" value="1"/>
</dbReference>
<accession>A0A516G989</accession>